<dbReference type="PANTHER" id="PTHR30483:SF6">
    <property type="entry name" value="PERIPLASMIC BINDING PROTEIN OF ABC TRANSPORTER FOR NATURAL AMINO ACIDS"/>
    <property type="match status" value="1"/>
</dbReference>
<evidence type="ECO:0000313" key="8">
    <source>
        <dbReference type="Proteomes" id="UP000198959"/>
    </source>
</evidence>
<proteinExistence type="inferred from homology"/>
<dbReference type="EMBL" id="FMHW01000002">
    <property type="protein sequence ID" value="SCL20153.1"/>
    <property type="molecule type" value="Genomic_DNA"/>
</dbReference>
<evidence type="ECO:0000256" key="3">
    <source>
        <dbReference type="ARBA" id="ARBA00022729"/>
    </source>
</evidence>
<gene>
    <name evidence="7" type="ORF">GA0074692_0795</name>
</gene>
<name>A0A1C6RSZ2_9ACTN</name>
<evidence type="ECO:0000256" key="4">
    <source>
        <dbReference type="ARBA" id="ARBA00022970"/>
    </source>
</evidence>
<dbReference type="Pfam" id="PF13458">
    <property type="entry name" value="Peripla_BP_6"/>
    <property type="match status" value="1"/>
</dbReference>
<accession>A0A1C6RSZ2</accession>
<dbReference type="Gene3D" id="3.40.50.2300">
    <property type="match status" value="2"/>
</dbReference>
<dbReference type="GO" id="GO:0006865">
    <property type="term" value="P:amino acid transport"/>
    <property type="evidence" value="ECO:0007669"/>
    <property type="project" value="UniProtKB-KW"/>
</dbReference>
<organism evidence="7 8">
    <name type="scientific">Micromonospora pallida</name>
    <dbReference type="NCBI Taxonomy" id="145854"/>
    <lineage>
        <taxon>Bacteria</taxon>
        <taxon>Bacillati</taxon>
        <taxon>Actinomycetota</taxon>
        <taxon>Actinomycetes</taxon>
        <taxon>Micromonosporales</taxon>
        <taxon>Micromonosporaceae</taxon>
        <taxon>Micromonospora</taxon>
    </lineage>
</organism>
<keyword evidence="8" id="KW-1185">Reference proteome</keyword>
<evidence type="ECO:0000256" key="5">
    <source>
        <dbReference type="SAM" id="SignalP"/>
    </source>
</evidence>
<dbReference type="OrthoDB" id="7337537at2"/>
<evidence type="ECO:0000256" key="1">
    <source>
        <dbReference type="ARBA" id="ARBA00010062"/>
    </source>
</evidence>
<reference evidence="8" key="1">
    <citation type="submission" date="2016-06" db="EMBL/GenBank/DDBJ databases">
        <authorList>
            <person name="Varghese N."/>
            <person name="Submissions Spin"/>
        </authorList>
    </citation>
    <scope>NUCLEOTIDE SEQUENCE [LARGE SCALE GENOMIC DNA]</scope>
    <source>
        <strain evidence="8">DSM 43817</strain>
    </source>
</reference>
<dbReference type="RefSeq" id="WP_091639436.1">
    <property type="nucleotide sequence ID" value="NZ_FMHW01000002.1"/>
</dbReference>
<dbReference type="PANTHER" id="PTHR30483">
    <property type="entry name" value="LEUCINE-SPECIFIC-BINDING PROTEIN"/>
    <property type="match status" value="1"/>
</dbReference>
<dbReference type="InterPro" id="IPR051010">
    <property type="entry name" value="BCAA_transport"/>
</dbReference>
<comment type="similarity">
    <text evidence="1">Belongs to the leucine-binding protein family.</text>
</comment>
<dbReference type="InterPro" id="IPR028081">
    <property type="entry name" value="Leu-bd"/>
</dbReference>
<dbReference type="PRINTS" id="PR00337">
    <property type="entry name" value="LEUILEVALBP"/>
</dbReference>
<dbReference type="PROSITE" id="PS51257">
    <property type="entry name" value="PROKAR_LIPOPROTEIN"/>
    <property type="match status" value="1"/>
</dbReference>
<keyword evidence="3 5" id="KW-0732">Signal</keyword>
<dbReference type="STRING" id="145854.GA0074692_0795"/>
<dbReference type="InterPro" id="IPR000709">
    <property type="entry name" value="Leu_Ile_Val-bd"/>
</dbReference>
<evidence type="ECO:0000259" key="6">
    <source>
        <dbReference type="Pfam" id="PF13458"/>
    </source>
</evidence>
<dbReference type="SUPFAM" id="SSF53822">
    <property type="entry name" value="Periplasmic binding protein-like I"/>
    <property type="match status" value="1"/>
</dbReference>
<sequence length="407" mass="42793">MKRSFRTVVATVSVGLLAASAAACGGSDASGSDSGEITLGVLGPISGAQAQIGQNQVNGAEVAVAQINAKGGINGRSVKLVTQDEGSSPETAAAAIRKLANDGVSLQLGMLSSANCLATAPTLPRLKVVMVDAGCTNDGLTGHDGKDAPHPNFFRVGNADTLMVTSLAKVIAQKFPTVTDYDAFGYNYVTGTSQWKIFQETVKENGVALRTQKETFVALGEQNFKPYVQALASVSGDPKTRGLYLGTYGAGTASFLQQAQDLNLASKYAFIVQPGGYYPVARTLGGRAPEVWNAYDYSYAAFDSEMNDAFVKDFEAKTGKKPVSWSYDAYLAVYAYKAAIEKAGSADYDKVLKALPGIEFDSPAGKLTINAKTHQANTPVVVTHSAGDPNATETVKILETQLVKPED</sequence>
<dbReference type="Proteomes" id="UP000198959">
    <property type="component" value="Unassembled WGS sequence"/>
</dbReference>
<evidence type="ECO:0000256" key="2">
    <source>
        <dbReference type="ARBA" id="ARBA00022448"/>
    </source>
</evidence>
<protein>
    <submittedName>
        <fullName evidence="7">Amino acid/amide ABC transporter substrate-binding protein, HAAT family</fullName>
    </submittedName>
</protein>
<feature type="domain" description="Leucine-binding protein" evidence="6">
    <location>
        <begin position="36"/>
        <end position="383"/>
    </location>
</feature>
<feature type="chain" id="PRO_5038813869" evidence="5">
    <location>
        <begin position="26"/>
        <end position="407"/>
    </location>
</feature>
<keyword evidence="2" id="KW-0813">Transport</keyword>
<dbReference type="AlphaFoldDB" id="A0A1C6RSZ2"/>
<dbReference type="InterPro" id="IPR028082">
    <property type="entry name" value="Peripla_BP_I"/>
</dbReference>
<feature type="signal peptide" evidence="5">
    <location>
        <begin position="1"/>
        <end position="25"/>
    </location>
</feature>
<keyword evidence="4" id="KW-0029">Amino-acid transport</keyword>
<dbReference type="CDD" id="cd06330">
    <property type="entry name" value="PBP1_As_SBP-like"/>
    <property type="match status" value="1"/>
</dbReference>
<evidence type="ECO:0000313" key="7">
    <source>
        <dbReference type="EMBL" id="SCL20153.1"/>
    </source>
</evidence>